<comment type="similarity">
    <text evidence="5">Belongs to the zinc-containing alcohol dehydrogenase family. DOIA dehydrogenase subfamily.</text>
</comment>
<comment type="pathway">
    <text evidence="4">Metabolic intermediate biosynthesis; 2-deoxystreptamine biosynthesis; 2-deoxystreptamine from D-glucose 6-phosphate: step 3/4.</text>
</comment>
<reference evidence="12" key="1">
    <citation type="journal article" date="2019" name="Int. J. Syst. Evol. Microbiol.">
        <title>The Global Catalogue of Microorganisms (GCM) 10K type strain sequencing project: providing services to taxonomists for standard genome sequencing and annotation.</title>
        <authorList>
            <consortium name="The Broad Institute Genomics Platform"/>
            <consortium name="The Broad Institute Genome Sequencing Center for Infectious Disease"/>
            <person name="Wu L."/>
            <person name="Ma J."/>
        </authorList>
    </citation>
    <scope>NUCLEOTIDE SEQUENCE [LARGE SCALE GENOMIC DNA]</scope>
    <source>
        <strain evidence="12">JCM 16924</strain>
    </source>
</reference>
<dbReference type="SUPFAM" id="SSF51735">
    <property type="entry name" value="NAD(P)-binding Rossmann-fold domains"/>
    <property type="match status" value="1"/>
</dbReference>
<dbReference type="SUPFAM" id="SSF50129">
    <property type="entry name" value="GroES-like"/>
    <property type="match status" value="1"/>
</dbReference>
<dbReference type="Pfam" id="PF08240">
    <property type="entry name" value="ADH_N"/>
    <property type="match status" value="1"/>
</dbReference>
<dbReference type="SMART" id="SM00829">
    <property type="entry name" value="PKS_ER"/>
    <property type="match status" value="1"/>
</dbReference>
<evidence type="ECO:0000256" key="8">
    <source>
        <dbReference type="ARBA" id="ARBA00048685"/>
    </source>
</evidence>
<dbReference type="RefSeq" id="WP_345570528.1">
    <property type="nucleotide sequence ID" value="NZ_BAAAZX010000037.1"/>
</dbReference>
<dbReference type="InterPro" id="IPR013154">
    <property type="entry name" value="ADH-like_N"/>
</dbReference>
<dbReference type="InterPro" id="IPR011032">
    <property type="entry name" value="GroES-like_sf"/>
</dbReference>
<proteinExistence type="inferred from homology"/>
<organism evidence="11 12">
    <name type="scientific">Streptomyces plumbiresistens</name>
    <dbReference type="NCBI Taxonomy" id="511811"/>
    <lineage>
        <taxon>Bacteria</taxon>
        <taxon>Bacillati</taxon>
        <taxon>Actinomycetota</taxon>
        <taxon>Actinomycetes</taxon>
        <taxon>Kitasatosporales</taxon>
        <taxon>Streptomycetaceae</taxon>
        <taxon>Streptomyces</taxon>
    </lineage>
</organism>
<evidence type="ECO:0000256" key="4">
    <source>
        <dbReference type="ARBA" id="ARBA00037908"/>
    </source>
</evidence>
<comment type="catalytic activity">
    <reaction evidence="8">
        <text>2-deoxy-scyllo-inosamine + NAD(+) = 3-amino-2,3-dideoxy-scyllo-inosose + NADH + H(+)</text>
        <dbReference type="Rhea" id="RHEA:33883"/>
        <dbReference type="ChEBI" id="CHEBI:15378"/>
        <dbReference type="ChEBI" id="CHEBI:57540"/>
        <dbReference type="ChEBI" id="CHEBI:57945"/>
        <dbReference type="ChEBI" id="CHEBI:65002"/>
        <dbReference type="ChEBI" id="CHEBI:65003"/>
        <dbReference type="EC" id="1.1.1.329"/>
    </reaction>
</comment>
<dbReference type="InterPro" id="IPR013149">
    <property type="entry name" value="ADH-like_C"/>
</dbReference>
<evidence type="ECO:0000256" key="6">
    <source>
        <dbReference type="ARBA" id="ARBA00039102"/>
    </source>
</evidence>
<dbReference type="Proteomes" id="UP001500456">
    <property type="component" value="Unassembled WGS sequence"/>
</dbReference>
<accession>A0ABP7TEK1</accession>
<evidence type="ECO:0000256" key="9">
    <source>
        <dbReference type="ARBA" id="ARBA00049085"/>
    </source>
</evidence>
<dbReference type="EC" id="1.1.1.329" evidence="6"/>
<comment type="caution">
    <text evidence="11">The sequence shown here is derived from an EMBL/GenBank/DDBJ whole genome shotgun (WGS) entry which is preliminary data.</text>
</comment>
<keyword evidence="12" id="KW-1185">Reference proteome</keyword>
<comment type="cofactor">
    <cofactor evidence="1">
        <name>Zn(2+)</name>
        <dbReference type="ChEBI" id="CHEBI:29105"/>
    </cofactor>
</comment>
<protein>
    <recommendedName>
        <fullName evidence="7">2-deoxy-scyllo-inosamine dehydrogenase</fullName>
        <ecNumber evidence="6">1.1.1.329</ecNumber>
    </recommendedName>
</protein>
<sequence>MTISTMRAARMHDVGKAMQIETLPLPEPGPGEVRVAVHACNVVPNLANVLSNWTTWFPQNPLPTLPAIFGLDPAGVVDAVGPGVDESRIGERVYVNPGRVCTTCRACRDGYPTTCESYAFAGYFGFTPSSPALLDRYSGGLAEYMIAPQYALVGLADDTEFEAAARFGYLGTMYSALHKLDPQPGQTLLVNGISGTLGIGAALLAPQLGVTTIYGTGRDRALLDRVRALCPDRIRTHSLHDGPVEEWIARETDGRGADLYVDALGPGAPHSTFLGGLRSLARGGRAVNIGAIAGEIPIDVHSMMDGQQSLIGSVWFTPAEGQAMSDMAAVGALDLSVLEHRRYPLESVNEAISQVDGSRAGGFANFVVCPTRP</sequence>
<comment type="function">
    <text evidence="3">Catalyzes the oxidation of 2-deoxy-scyllo-inosamine (DOIA) with NAD(+) or NADP(+), forming 3-amino-2,3-dideoxy-scyllo-inosose (amino-DOI).</text>
</comment>
<name>A0ABP7TEK1_9ACTN</name>
<evidence type="ECO:0000313" key="12">
    <source>
        <dbReference type="Proteomes" id="UP001500456"/>
    </source>
</evidence>
<evidence type="ECO:0000256" key="1">
    <source>
        <dbReference type="ARBA" id="ARBA00001947"/>
    </source>
</evidence>
<evidence type="ECO:0000256" key="7">
    <source>
        <dbReference type="ARBA" id="ARBA00039387"/>
    </source>
</evidence>
<gene>
    <name evidence="11" type="ORF">GCM10022232_83180</name>
</gene>
<dbReference type="PANTHER" id="PTHR43401:SF5">
    <property type="entry name" value="ALCOHOL DEHYDROGENASE-RELATED"/>
    <property type="match status" value="1"/>
</dbReference>
<keyword evidence="2" id="KW-0560">Oxidoreductase</keyword>
<evidence type="ECO:0000259" key="10">
    <source>
        <dbReference type="SMART" id="SM00829"/>
    </source>
</evidence>
<dbReference type="Pfam" id="PF00107">
    <property type="entry name" value="ADH_zinc_N"/>
    <property type="match status" value="1"/>
</dbReference>
<dbReference type="InterPro" id="IPR020843">
    <property type="entry name" value="ER"/>
</dbReference>
<dbReference type="Gene3D" id="3.90.180.10">
    <property type="entry name" value="Medium-chain alcohol dehydrogenases, catalytic domain"/>
    <property type="match status" value="1"/>
</dbReference>
<evidence type="ECO:0000256" key="3">
    <source>
        <dbReference type="ARBA" id="ARBA00037678"/>
    </source>
</evidence>
<evidence type="ECO:0000256" key="2">
    <source>
        <dbReference type="ARBA" id="ARBA00023002"/>
    </source>
</evidence>
<dbReference type="InterPro" id="IPR050129">
    <property type="entry name" value="Zn_alcohol_dh"/>
</dbReference>
<evidence type="ECO:0000256" key="5">
    <source>
        <dbReference type="ARBA" id="ARBA00038004"/>
    </source>
</evidence>
<dbReference type="PANTHER" id="PTHR43401">
    <property type="entry name" value="L-THREONINE 3-DEHYDROGENASE"/>
    <property type="match status" value="1"/>
</dbReference>
<dbReference type="InterPro" id="IPR036291">
    <property type="entry name" value="NAD(P)-bd_dom_sf"/>
</dbReference>
<dbReference type="EMBL" id="BAAAZX010000037">
    <property type="protein sequence ID" value="GAA4025116.1"/>
    <property type="molecule type" value="Genomic_DNA"/>
</dbReference>
<feature type="domain" description="Enoyl reductase (ER)" evidence="10">
    <location>
        <begin position="15"/>
        <end position="360"/>
    </location>
</feature>
<comment type="catalytic activity">
    <reaction evidence="9">
        <text>2-deoxy-scyllo-inosamine + NADP(+) = 3-amino-2,3-dideoxy-scyllo-inosose + NADPH + H(+)</text>
        <dbReference type="Rhea" id="RHEA:33879"/>
        <dbReference type="ChEBI" id="CHEBI:15378"/>
        <dbReference type="ChEBI" id="CHEBI:57783"/>
        <dbReference type="ChEBI" id="CHEBI:58349"/>
        <dbReference type="ChEBI" id="CHEBI:65002"/>
        <dbReference type="ChEBI" id="CHEBI:65003"/>
        <dbReference type="EC" id="1.1.1.329"/>
    </reaction>
</comment>
<evidence type="ECO:0000313" key="11">
    <source>
        <dbReference type="EMBL" id="GAA4025116.1"/>
    </source>
</evidence>